<dbReference type="Gene3D" id="1.10.10.200">
    <property type="match status" value="1"/>
</dbReference>
<name>A0A6C1DRA2_SACPS</name>
<dbReference type="EMBL" id="CP048988">
    <property type="protein sequence ID" value="QID79562.1"/>
    <property type="molecule type" value="Genomic_DNA"/>
</dbReference>
<dbReference type="Gene3D" id="3.30.70.980">
    <property type="match status" value="2"/>
</dbReference>
<evidence type="ECO:0000259" key="4">
    <source>
        <dbReference type="Pfam" id="PF20772"/>
    </source>
</evidence>
<dbReference type="GO" id="GO:0005739">
    <property type="term" value="C:mitochondrion"/>
    <property type="evidence" value="ECO:0007669"/>
    <property type="project" value="UniProtKB-SubCell"/>
</dbReference>
<dbReference type="InterPro" id="IPR002876">
    <property type="entry name" value="Transcrip_reg_TACO1-like"/>
</dbReference>
<proteinExistence type="inferred from homology"/>
<dbReference type="FunFam" id="1.10.10.200:FF:000002">
    <property type="entry name" value="Probable transcriptional regulatory protein CLM62_37755"/>
    <property type="match status" value="1"/>
</dbReference>
<feature type="domain" description="TACO1/YebC-like N-terminal" evidence="4">
    <location>
        <begin position="30"/>
        <end position="102"/>
    </location>
</feature>
<dbReference type="InterPro" id="IPR017856">
    <property type="entry name" value="Integrase-like_N"/>
</dbReference>
<keyword evidence="6" id="KW-1185">Reference proteome</keyword>
<dbReference type="SUPFAM" id="SSF75625">
    <property type="entry name" value="YebC-like"/>
    <property type="match status" value="1"/>
</dbReference>
<dbReference type="InterPro" id="IPR048300">
    <property type="entry name" value="TACO1_YebC-like_2nd/3rd_dom"/>
</dbReference>
<sequence>MLVRNRYLGELLKNSRSFSVLNSSVRSGHNKWSTIKHGKAKNDAERNKINNKFANQIAMSVKLGNGITDPSMNIRLATSIELANKNNVSKKVIENAIRKASGSSASGKDSNASELCVYEGMGPGGVAIVVEALTDNKNRTIGLIRSAFNKANGSMTPTLFFFDKKGYVTMVPPKMLDTEDKVLESVLEIQGIEDIAPVQEDAEDLECDTETETTGQTYEAVMEPADTNKVAALLKERGFHIRDLGIGYNAKPDMEVFVQGDETLEKLQKLTTALEDIDEVTSLYTNASNA</sequence>
<organism evidence="5 6">
    <name type="scientific">Saccharomyces pastorianus</name>
    <name type="common">Lager yeast</name>
    <name type="synonym">Saccharomyces cerevisiae x Saccharomyces eubayanus</name>
    <dbReference type="NCBI Taxonomy" id="27292"/>
    <lineage>
        <taxon>Eukaryota</taxon>
        <taxon>Fungi</taxon>
        <taxon>Dikarya</taxon>
        <taxon>Ascomycota</taxon>
        <taxon>Saccharomycotina</taxon>
        <taxon>Saccharomycetes</taxon>
        <taxon>Saccharomycetales</taxon>
        <taxon>Saccharomycetaceae</taxon>
        <taxon>Saccharomyces</taxon>
    </lineage>
</organism>
<evidence type="ECO:0000313" key="6">
    <source>
        <dbReference type="Proteomes" id="UP000501346"/>
    </source>
</evidence>
<dbReference type="Pfam" id="PF01709">
    <property type="entry name" value="Transcrip_reg"/>
    <property type="match status" value="1"/>
</dbReference>
<dbReference type="PANTHER" id="PTHR12532">
    <property type="entry name" value="TRANSLATIONAL ACTIVATOR OF CYTOCHROME C OXIDASE 1"/>
    <property type="match status" value="1"/>
</dbReference>
<accession>A0A6C1DRA2</accession>
<dbReference type="OrthoDB" id="2017544at2759"/>
<protein>
    <recommendedName>
        <fullName evidence="7">Transcriptional regulatory protein</fullName>
    </recommendedName>
</protein>
<comment type="subcellular location">
    <subcellularLocation>
        <location evidence="1">Mitochondrion</location>
    </subcellularLocation>
</comment>
<dbReference type="AlphaFoldDB" id="A0A6C1DRA2"/>
<dbReference type="SMR" id="A0A6C1DRA2"/>
<evidence type="ECO:0008006" key="7">
    <source>
        <dbReference type="Google" id="ProtNLM"/>
    </source>
</evidence>
<dbReference type="InterPro" id="IPR029072">
    <property type="entry name" value="YebC-like"/>
</dbReference>
<feature type="domain" description="TACO1/YebC-like second and third" evidence="3">
    <location>
        <begin position="115"/>
        <end position="287"/>
    </location>
</feature>
<dbReference type="Proteomes" id="UP000501346">
    <property type="component" value="Chromosome ScVII"/>
</dbReference>
<dbReference type="PANTHER" id="PTHR12532:SF0">
    <property type="entry name" value="TRANSLATIONAL ACTIVATOR OF CYTOCHROME C OXIDASE 1"/>
    <property type="match status" value="1"/>
</dbReference>
<dbReference type="InterPro" id="IPR026564">
    <property type="entry name" value="Transcrip_reg_TACO1-like_dom3"/>
</dbReference>
<comment type="similarity">
    <text evidence="2">Belongs to the TACO1 family.</text>
</comment>
<reference evidence="5 6" key="1">
    <citation type="journal article" date="2019" name="BMC Genomics">
        <title>Chromosome level assembly and comparative genome analysis confirm lager-brewing yeasts originated from a single hybridization.</title>
        <authorList>
            <person name="Salazar A.N."/>
            <person name="Gorter de Vries A.R."/>
            <person name="van den Broek M."/>
            <person name="Brouwers N."/>
            <person name="de la Torre Cortes P."/>
            <person name="Kuijpers N.G.A."/>
            <person name="Daran J.G."/>
            <person name="Abeel T."/>
        </authorList>
    </citation>
    <scope>NUCLEOTIDE SEQUENCE [LARGE SCALE GENOMIC DNA]</scope>
    <source>
        <strain evidence="5 6">CBS 1483</strain>
    </source>
</reference>
<gene>
    <name evidence="5" type="ORF">GRS66_001834</name>
</gene>
<dbReference type="HAMAP" id="MF_00693">
    <property type="entry name" value="Transcrip_reg_TACO1"/>
    <property type="match status" value="1"/>
</dbReference>
<evidence type="ECO:0000256" key="2">
    <source>
        <dbReference type="ARBA" id="ARBA00008724"/>
    </source>
</evidence>
<evidence type="ECO:0000313" key="5">
    <source>
        <dbReference type="EMBL" id="QID79562.1"/>
    </source>
</evidence>
<evidence type="ECO:0000256" key="1">
    <source>
        <dbReference type="ARBA" id="ARBA00004173"/>
    </source>
</evidence>
<dbReference type="InterPro" id="IPR049083">
    <property type="entry name" value="TACO1_YebC_N"/>
</dbReference>
<dbReference type="Pfam" id="PF20772">
    <property type="entry name" value="TACO1_YebC_N"/>
    <property type="match status" value="1"/>
</dbReference>
<evidence type="ECO:0000259" key="3">
    <source>
        <dbReference type="Pfam" id="PF01709"/>
    </source>
</evidence>